<dbReference type="AlphaFoldDB" id="A0A6G0ZGZ9"/>
<reference evidence="1 2" key="1">
    <citation type="submission" date="2019-08" db="EMBL/GenBank/DDBJ databases">
        <title>Whole genome of Aphis craccivora.</title>
        <authorList>
            <person name="Voronova N.V."/>
            <person name="Shulinski R.S."/>
            <person name="Bandarenka Y.V."/>
            <person name="Zhorov D.G."/>
            <person name="Warner D."/>
        </authorList>
    </citation>
    <scope>NUCLEOTIDE SEQUENCE [LARGE SCALE GENOMIC DNA]</scope>
    <source>
        <strain evidence="1">180601</strain>
        <tissue evidence="1">Whole Body</tissue>
    </source>
</reference>
<accession>A0A6G0ZGZ9</accession>
<dbReference type="Proteomes" id="UP000478052">
    <property type="component" value="Unassembled WGS sequence"/>
</dbReference>
<dbReference type="EMBL" id="VUJU01000442">
    <property type="protein sequence ID" value="KAF0770394.1"/>
    <property type="molecule type" value="Genomic_DNA"/>
</dbReference>
<comment type="caution">
    <text evidence="1">The sequence shown here is derived from an EMBL/GenBank/DDBJ whole genome shotgun (WGS) entry which is preliminary data.</text>
</comment>
<organism evidence="1 2">
    <name type="scientific">Aphis craccivora</name>
    <name type="common">Cowpea aphid</name>
    <dbReference type="NCBI Taxonomy" id="307492"/>
    <lineage>
        <taxon>Eukaryota</taxon>
        <taxon>Metazoa</taxon>
        <taxon>Ecdysozoa</taxon>
        <taxon>Arthropoda</taxon>
        <taxon>Hexapoda</taxon>
        <taxon>Insecta</taxon>
        <taxon>Pterygota</taxon>
        <taxon>Neoptera</taxon>
        <taxon>Paraneoptera</taxon>
        <taxon>Hemiptera</taxon>
        <taxon>Sternorrhyncha</taxon>
        <taxon>Aphidomorpha</taxon>
        <taxon>Aphidoidea</taxon>
        <taxon>Aphididae</taxon>
        <taxon>Aphidini</taxon>
        <taxon>Aphis</taxon>
        <taxon>Aphis</taxon>
    </lineage>
</organism>
<gene>
    <name evidence="1" type="ORF">FWK35_00014837</name>
</gene>
<proteinExistence type="predicted"/>
<evidence type="ECO:0000313" key="2">
    <source>
        <dbReference type="Proteomes" id="UP000478052"/>
    </source>
</evidence>
<protein>
    <submittedName>
        <fullName evidence="1">MULE domain-containing protein</fullName>
    </submittedName>
</protein>
<sequence length="188" mass="22557">MSIGVHSDLLELSRKVKINILNQPQYKSREQNCNQYQLIFYRNFLNKIITRRHNWRLLMKSPKCFVDEKCKVVSTIFIYLQLITHSVVERTIGVKKKQRIFHHKKLINTRRIYVNRKIFCASDRRERTESRFFPKLIVEQVPYSIHELIICQKFGIISFKRQHHPIASIHFLLNLEQNKLTLSACYGN</sequence>
<name>A0A6G0ZGZ9_APHCR</name>
<keyword evidence="2" id="KW-1185">Reference proteome</keyword>
<evidence type="ECO:0000313" key="1">
    <source>
        <dbReference type="EMBL" id="KAF0770394.1"/>
    </source>
</evidence>